<dbReference type="GO" id="GO:0004497">
    <property type="term" value="F:monooxygenase activity"/>
    <property type="evidence" value="ECO:0007669"/>
    <property type="project" value="InterPro"/>
</dbReference>
<evidence type="ECO:0000256" key="2">
    <source>
        <dbReference type="ARBA" id="ARBA00010617"/>
    </source>
</evidence>
<comment type="cofactor">
    <cofactor evidence="1 6">
        <name>heme</name>
        <dbReference type="ChEBI" id="CHEBI:30413"/>
    </cofactor>
</comment>
<dbReference type="AlphaFoldDB" id="A0A0F4H1X2"/>
<feature type="binding site" description="axial binding residue" evidence="6">
    <location>
        <position position="731"/>
    </location>
    <ligand>
        <name>heme</name>
        <dbReference type="ChEBI" id="CHEBI:30413"/>
    </ligand>
    <ligandPart>
        <name>Fe</name>
        <dbReference type="ChEBI" id="CHEBI:18248"/>
    </ligandPart>
</feature>
<dbReference type="GO" id="GO:0020037">
    <property type="term" value="F:heme binding"/>
    <property type="evidence" value="ECO:0007669"/>
    <property type="project" value="InterPro"/>
</dbReference>
<dbReference type="GO" id="GO:0005506">
    <property type="term" value="F:iron ion binding"/>
    <property type="evidence" value="ECO:0007669"/>
    <property type="project" value="InterPro"/>
</dbReference>
<name>A0A0F4H1X2_9PEZI</name>
<keyword evidence="4 6" id="KW-0479">Metal-binding</keyword>
<organism evidence="8 9">
    <name type="scientific">Zymoseptoria brevis</name>
    <dbReference type="NCBI Taxonomy" id="1047168"/>
    <lineage>
        <taxon>Eukaryota</taxon>
        <taxon>Fungi</taxon>
        <taxon>Dikarya</taxon>
        <taxon>Ascomycota</taxon>
        <taxon>Pezizomycotina</taxon>
        <taxon>Dothideomycetes</taxon>
        <taxon>Dothideomycetidae</taxon>
        <taxon>Mycosphaerellales</taxon>
        <taxon>Mycosphaerellaceae</taxon>
        <taxon>Zymoseptoria</taxon>
    </lineage>
</organism>
<protein>
    <recommendedName>
        <fullName evidence="7">Amine oxidase domain-containing protein</fullName>
    </recommendedName>
</protein>
<dbReference type="PANTHER" id="PTHR24305:SF210">
    <property type="entry name" value="CYTOCHROME P450 MONOOXYGENASE ASQL-RELATED"/>
    <property type="match status" value="1"/>
</dbReference>
<dbReference type="PRINTS" id="PR00385">
    <property type="entry name" value="P450"/>
</dbReference>
<evidence type="ECO:0000313" key="8">
    <source>
        <dbReference type="EMBL" id="KJY02511.1"/>
    </source>
</evidence>
<dbReference type="GO" id="GO:0016705">
    <property type="term" value="F:oxidoreductase activity, acting on paired donors, with incorporation or reduction of molecular oxygen"/>
    <property type="evidence" value="ECO:0007669"/>
    <property type="project" value="InterPro"/>
</dbReference>
<proteinExistence type="inferred from homology"/>
<dbReference type="InterPro" id="IPR036188">
    <property type="entry name" value="FAD/NAD-bd_sf"/>
</dbReference>
<dbReference type="PANTHER" id="PTHR24305">
    <property type="entry name" value="CYTOCHROME P450"/>
    <property type="match status" value="1"/>
</dbReference>
<dbReference type="OrthoDB" id="7777654at2759"/>
<dbReference type="Gene3D" id="1.10.630.10">
    <property type="entry name" value="Cytochrome P450"/>
    <property type="match status" value="1"/>
</dbReference>
<dbReference type="CDD" id="cd11058">
    <property type="entry name" value="CYP60B-like"/>
    <property type="match status" value="1"/>
</dbReference>
<evidence type="ECO:0000256" key="4">
    <source>
        <dbReference type="ARBA" id="ARBA00022723"/>
    </source>
</evidence>
<evidence type="ECO:0000256" key="1">
    <source>
        <dbReference type="ARBA" id="ARBA00001971"/>
    </source>
</evidence>
<dbReference type="Gene3D" id="3.90.660.10">
    <property type="match status" value="2"/>
</dbReference>
<dbReference type="Pfam" id="PF01593">
    <property type="entry name" value="Amino_oxidase"/>
    <property type="match status" value="1"/>
</dbReference>
<comment type="similarity">
    <text evidence="2">Belongs to the cytochrome P450 family.</text>
</comment>
<dbReference type="SUPFAM" id="SSF48264">
    <property type="entry name" value="Cytochrome P450"/>
    <property type="match status" value="1"/>
</dbReference>
<dbReference type="EMBL" id="LAFY01000044">
    <property type="protein sequence ID" value="KJY02511.1"/>
    <property type="molecule type" value="Genomic_DNA"/>
</dbReference>
<dbReference type="Gene3D" id="6.10.140.1210">
    <property type="match status" value="1"/>
</dbReference>
<keyword evidence="9" id="KW-1185">Reference proteome</keyword>
<dbReference type="PRINTS" id="PR00463">
    <property type="entry name" value="EP450I"/>
</dbReference>
<dbReference type="InterPro" id="IPR002401">
    <property type="entry name" value="Cyt_P450_E_grp-I"/>
</dbReference>
<dbReference type="Proteomes" id="UP000033647">
    <property type="component" value="Unassembled WGS sequence"/>
</dbReference>
<dbReference type="STRING" id="1047168.A0A0F4H1X2"/>
<dbReference type="SUPFAM" id="SSF51905">
    <property type="entry name" value="FAD/NAD(P)-binding domain"/>
    <property type="match status" value="1"/>
</dbReference>
<dbReference type="InterPro" id="IPR002937">
    <property type="entry name" value="Amino_oxidase"/>
</dbReference>
<evidence type="ECO:0000256" key="6">
    <source>
        <dbReference type="PIRSR" id="PIRSR602401-1"/>
    </source>
</evidence>
<feature type="domain" description="Amine oxidase" evidence="7">
    <location>
        <begin position="8"/>
        <end position="309"/>
    </location>
</feature>
<evidence type="ECO:0000259" key="7">
    <source>
        <dbReference type="Pfam" id="PF01593"/>
    </source>
</evidence>
<dbReference type="InterPro" id="IPR001128">
    <property type="entry name" value="Cyt_P450"/>
</dbReference>
<keyword evidence="5 6" id="KW-0408">Iron</keyword>
<reference evidence="8 9" key="1">
    <citation type="submission" date="2015-03" db="EMBL/GenBank/DDBJ databases">
        <title>RNA-seq based gene annotation and comparative genomics of four Zymoseptoria species reveal species-specific pathogenicity related genes and transposable element activity.</title>
        <authorList>
            <person name="Grandaubert J."/>
            <person name="Bhattacharyya A."/>
            <person name="Stukenbrock E.H."/>
        </authorList>
    </citation>
    <scope>NUCLEOTIDE SEQUENCE [LARGE SCALE GENOMIC DNA]</scope>
    <source>
        <strain evidence="8 9">Zb18110</strain>
    </source>
</reference>
<dbReference type="Pfam" id="PF00067">
    <property type="entry name" value="p450"/>
    <property type="match status" value="1"/>
</dbReference>
<dbReference type="InterPro" id="IPR050121">
    <property type="entry name" value="Cytochrome_P450_monoxygenase"/>
</dbReference>
<evidence type="ECO:0000256" key="5">
    <source>
        <dbReference type="ARBA" id="ARBA00023004"/>
    </source>
</evidence>
<evidence type="ECO:0000256" key="3">
    <source>
        <dbReference type="ARBA" id="ARBA00022617"/>
    </source>
</evidence>
<gene>
    <name evidence="8" type="ORF">TI39_contig47g00012</name>
</gene>
<comment type="caution">
    <text evidence="8">The sequence shown here is derived from an EMBL/GenBank/DDBJ whole genome shotgun (WGS) entry which is preliminary data.</text>
</comment>
<sequence length="800" mass="89449">MGGTCSMVSSQPHVYAEIHRNGLEKDLKACAGCTDMEYVNFTSKDGKMQRITDLAKYTTMLEDVALKLFSINGMTHRQVMPFPFEPSRPQPWQRYDHMNVQDRLNQLDIPQSDKDMFSAHTGAFGSAASSEIACVDAMRRYALGGNSFATMYDAAASFKLGNGGTTNLCRHILTEYNGDVVMKKQVASLTQTDGSGPTISCRDGSVDKARRVVCTIPLNCLGDIKFDPPLSAAKQDAIKQGHINVGEKYHFAIDEVQGNWHQGPLKQGTYAMCFGYNGRLTDPTNNESVIAEYKKLQPEGRVKGYLTHTWSSDPYAKGAWFCASPNMTTKHLSVVKGFANVYLYALHEKYGPVVRIGPNEVSFAGPALEAIYGLRKGGALEKSRAWLGGVSPWKGFHGLGIARGDEHRRQRRALAPSMSKTALKAQEGIIQANVAHLMDRLRAEAAKGEDVNVAEWFTYFSFDMIGDVCLNQSFGCLDLGERTDWANSIIDLHMSSSWLTVIQQISGMETRFGRLLSKVLARLFVPRHLDRSRKLHFQKTMEATVRRMEADSSHPDAIYHILRSNKEDRIIAPREEIILNMTLFLSAGSETTSILLTTCSWLLISHRQVLDRVVREVRSKFQHISEVTLDTVTDAHLPYLNAVIHEVFRLFPPAGLPAGREVPPQGDTITGVYVPGGTTVRVAAWTVQRSAEHFHQPDTFQPERWLKPPPKEFENDRLELSQPFIIGPRQCLGAPMVMFESQLALSRLLLQFDISAPVTRRGIAENEKWNLSPTIRSIESYTVIKKPNTWVNLRPVRGMI</sequence>
<accession>A0A0F4H1X2</accession>
<evidence type="ECO:0000313" key="9">
    <source>
        <dbReference type="Proteomes" id="UP000033647"/>
    </source>
</evidence>
<keyword evidence="3 6" id="KW-0349">Heme</keyword>
<dbReference type="InterPro" id="IPR036396">
    <property type="entry name" value="Cyt_P450_sf"/>
</dbReference>